<dbReference type="EMBL" id="MLJW01004963">
    <property type="protein sequence ID" value="OIQ69024.1"/>
    <property type="molecule type" value="Genomic_DNA"/>
</dbReference>
<dbReference type="AlphaFoldDB" id="A0A1J5PE28"/>
<protein>
    <submittedName>
        <fullName evidence="1">Erythromycin esterase</fullName>
    </submittedName>
</protein>
<name>A0A1J5PE28_9ZZZZ</name>
<dbReference type="PANTHER" id="PTHR31299">
    <property type="entry name" value="ESTERASE, PUTATIVE (AFU_ORTHOLOGUE AFUA_1G05850)-RELATED"/>
    <property type="match status" value="1"/>
</dbReference>
<proteinExistence type="predicted"/>
<reference evidence="1" key="1">
    <citation type="submission" date="2016-10" db="EMBL/GenBank/DDBJ databases">
        <title>Sequence of Gallionella enrichment culture.</title>
        <authorList>
            <person name="Poehlein A."/>
            <person name="Muehling M."/>
            <person name="Daniel R."/>
        </authorList>
    </citation>
    <scope>NUCLEOTIDE SEQUENCE</scope>
</reference>
<dbReference type="Gene3D" id="3.30.1870.10">
    <property type="entry name" value="EreA-like, domain 2"/>
    <property type="match status" value="1"/>
</dbReference>
<evidence type="ECO:0000313" key="1">
    <source>
        <dbReference type="EMBL" id="OIQ69024.1"/>
    </source>
</evidence>
<dbReference type="SUPFAM" id="SSF159501">
    <property type="entry name" value="EreA/ChaN-like"/>
    <property type="match status" value="1"/>
</dbReference>
<dbReference type="Gene3D" id="1.20.1440.30">
    <property type="entry name" value="Biosynthetic Protein domain"/>
    <property type="match status" value="1"/>
</dbReference>
<dbReference type="InterPro" id="IPR007815">
    <property type="entry name" value="Emycin_Estase"/>
</dbReference>
<dbReference type="CDD" id="cd14728">
    <property type="entry name" value="Ere-like"/>
    <property type="match status" value="1"/>
</dbReference>
<comment type="caution">
    <text evidence="1">The sequence shown here is derived from an EMBL/GenBank/DDBJ whole genome shotgun (WGS) entry which is preliminary data.</text>
</comment>
<dbReference type="GO" id="GO:0046677">
    <property type="term" value="P:response to antibiotic"/>
    <property type="evidence" value="ECO:0007669"/>
    <property type="project" value="InterPro"/>
</dbReference>
<sequence>MWRNAETLEFATWLHSHNAEKPPKERAGFYGLDLYSLFTSTHAIVDYLEDVDPALAALARHRFGCLTPWEAEPAAYGYAALTGAYRACAEDVTQVLVDLHQRRMAQAYRDGERLFDAQQNAYLVANAERYYRVMYYGSRASWNLRDGHMFETLQNVL</sequence>
<dbReference type="Pfam" id="PF05139">
    <property type="entry name" value="Erythro_esteras"/>
    <property type="match status" value="1"/>
</dbReference>
<accession>A0A1J5PE28</accession>
<dbReference type="PANTHER" id="PTHR31299:SF0">
    <property type="entry name" value="ESTERASE, PUTATIVE (AFU_ORTHOLOGUE AFUA_1G05850)-RELATED"/>
    <property type="match status" value="1"/>
</dbReference>
<organism evidence="1">
    <name type="scientific">mine drainage metagenome</name>
    <dbReference type="NCBI Taxonomy" id="410659"/>
    <lineage>
        <taxon>unclassified sequences</taxon>
        <taxon>metagenomes</taxon>
        <taxon>ecological metagenomes</taxon>
    </lineage>
</organism>
<dbReference type="InterPro" id="IPR052036">
    <property type="entry name" value="Hydrolase/PRTase-associated"/>
</dbReference>
<gene>
    <name evidence="1" type="ORF">GALL_493770</name>
</gene>